<accession>A0A8K0ECX9</accession>
<gene>
    <name evidence="2" type="ORF">FNV43_RR15567</name>
</gene>
<dbReference type="Pfam" id="PF14009">
    <property type="entry name" value="PADRE"/>
    <property type="match status" value="1"/>
</dbReference>
<evidence type="ECO:0000256" key="1">
    <source>
        <dbReference type="SAM" id="MobiDB-lite"/>
    </source>
</evidence>
<sequence>MGNCLVVREKVIKIMKPDGKILEYRAPMKVYQVLTDFSGHAISETASLMKHLRPETKLVGGHLYYLVSLPLPSKGAAKKKKVRFSDPEVKEEEEEAADDYQQESNKTTTSSVVRIKLVISKQELQKMLRKGGVSVGDMVSHQSSEKSLDCDGWKPVLERIPEGN</sequence>
<dbReference type="OrthoDB" id="1688863at2759"/>
<dbReference type="AlphaFoldDB" id="A0A8K0ECX9"/>
<reference evidence="2" key="1">
    <citation type="submission" date="2020-03" db="EMBL/GenBank/DDBJ databases">
        <title>A high-quality chromosome-level genome assembly of a woody plant with both climbing and erect habits, Rhamnella rubrinervis.</title>
        <authorList>
            <person name="Lu Z."/>
            <person name="Yang Y."/>
            <person name="Zhu X."/>
            <person name="Sun Y."/>
        </authorList>
    </citation>
    <scope>NUCLEOTIDE SEQUENCE</scope>
    <source>
        <strain evidence="2">BYM</strain>
        <tissue evidence="2">Leaf</tissue>
    </source>
</reference>
<feature type="region of interest" description="Disordered" evidence="1">
    <location>
        <begin position="75"/>
        <end position="107"/>
    </location>
</feature>
<proteinExistence type="predicted"/>
<dbReference type="PANTHER" id="PTHR33148">
    <property type="entry name" value="PLASTID MOVEMENT IMPAIRED PROTEIN-RELATED"/>
    <property type="match status" value="1"/>
</dbReference>
<dbReference type="EMBL" id="VOIH02000007">
    <property type="protein sequence ID" value="KAF3441652.1"/>
    <property type="molecule type" value="Genomic_DNA"/>
</dbReference>
<organism evidence="2 3">
    <name type="scientific">Rhamnella rubrinervis</name>
    <dbReference type="NCBI Taxonomy" id="2594499"/>
    <lineage>
        <taxon>Eukaryota</taxon>
        <taxon>Viridiplantae</taxon>
        <taxon>Streptophyta</taxon>
        <taxon>Embryophyta</taxon>
        <taxon>Tracheophyta</taxon>
        <taxon>Spermatophyta</taxon>
        <taxon>Magnoliopsida</taxon>
        <taxon>eudicotyledons</taxon>
        <taxon>Gunneridae</taxon>
        <taxon>Pentapetalae</taxon>
        <taxon>rosids</taxon>
        <taxon>fabids</taxon>
        <taxon>Rosales</taxon>
        <taxon>Rhamnaceae</taxon>
        <taxon>rhamnoid group</taxon>
        <taxon>Rhamneae</taxon>
        <taxon>Rhamnella</taxon>
    </lineage>
</organism>
<keyword evidence="3" id="KW-1185">Reference proteome</keyword>
<protein>
    <submittedName>
        <fullName evidence="2">Uncharacterized protein</fullName>
    </submittedName>
</protein>
<dbReference type="InterPro" id="IPR025322">
    <property type="entry name" value="PADRE_dom"/>
</dbReference>
<evidence type="ECO:0000313" key="2">
    <source>
        <dbReference type="EMBL" id="KAF3441652.1"/>
    </source>
</evidence>
<name>A0A8K0ECX9_9ROSA</name>
<dbReference type="Proteomes" id="UP000796880">
    <property type="component" value="Unassembled WGS sequence"/>
</dbReference>
<dbReference type="PANTHER" id="PTHR33148:SF46">
    <property type="entry name" value="EMB|CAB85509.1"/>
    <property type="match status" value="1"/>
</dbReference>
<evidence type="ECO:0000313" key="3">
    <source>
        <dbReference type="Proteomes" id="UP000796880"/>
    </source>
</evidence>
<feature type="compositionally biased region" description="Acidic residues" evidence="1">
    <location>
        <begin position="89"/>
        <end position="101"/>
    </location>
</feature>
<comment type="caution">
    <text evidence="2">The sequence shown here is derived from an EMBL/GenBank/DDBJ whole genome shotgun (WGS) entry which is preliminary data.</text>
</comment>